<reference evidence="1 2" key="1">
    <citation type="journal article" date="2015" name="Int. J. Syst. Evol. Microbiol.">
        <title>Sphingomonas hengshuiensis sp. nov., isolated from lake wetland.</title>
        <authorList>
            <person name="Wei S."/>
            <person name="Wang T."/>
            <person name="Liu H."/>
            <person name="Zhang C."/>
            <person name="Guo J."/>
            <person name="Wang Q."/>
            <person name="Liang K."/>
            <person name="Zhang Z."/>
        </authorList>
    </citation>
    <scope>NUCLEOTIDE SEQUENCE [LARGE SCALE GENOMIC DNA]</scope>
    <source>
        <strain evidence="1 2">WHSC-8</strain>
    </source>
</reference>
<dbReference type="AlphaFoldDB" id="A0A7U4J7W7"/>
<accession>A0A7U4J7W7</accession>
<reference evidence="1 2" key="2">
    <citation type="submission" date="2015-02" db="EMBL/GenBank/DDBJ databases">
        <title>The complete genome of Sphingomonas hengshuiensis sp. WHSC-8 isolated from soil of Hengshui Lake.</title>
        <authorList>
            <person name="Wei S."/>
            <person name="Guo J."/>
            <person name="Su C."/>
            <person name="Wu R."/>
            <person name="Zhang Z."/>
            <person name="Liang K."/>
            <person name="Li H."/>
            <person name="Wang T."/>
            <person name="Liu H."/>
            <person name="Zhang C."/>
            <person name="Li Z."/>
            <person name="Wang Q."/>
            <person name="Meng J."/>
        </authorList>
    </citation>
    <scope>NUCLEOTIDE SEQUENCE [LARGE SCALE GENOMIC DNA]</scope>
    <source>
        <strain evidence="1 2">WHSC-8</strain>
    </source>
</reference>
<name>A0A7U4J7W7_9SPHN</name>
<proteinExistence type="predicted"/>
<keyword evidence="2" id="KW-1185">Reference proteome</keyword>
<evidence type="ECO:0000313" key="1">
    <source>
        <dbReference type="EMBL" id="AJP71767.1"/>
    </source>
</evidence>
<evidence type="ECO:0000313" key="2">
    <source>
        <dbReference type="Proteomes" id="UP000032300"/>
    </source>
</evidence>
<protein>
    <submittedName>
        <fullName evidence="1">Uncharacterized protein</fullName>
    </submittedName>
</protein>
<organism evidence="1 2">
    <name type="scientific">Sphingomonas hengshuiensis</name>
    <dbReference type="NCBI Taxonomy" id="1609977"/>
    <lineage>
        <taxon>Bacteria</taxon>
        <taxon>Pseudomonadati</taxon>
        <taxon>Pseudomonadota</taxon>
        <taxon>Alphaproteobacteria</taxon>
        <taxon>Sphingomonadales</taxon>
        <taxon>Sphingomonadaceae</taxon>
        <taxon>Sphingomonas</taxon>
    </lineage>
</organism>
<dbReference type="KEGG" id="sphi:TS85_08185"/>
<dbReference type="EMBL" id="CP010836">
    <property type="protein sequence ID" value="AJP71767.1"/>
    <property type="molecule type" value="Genomic_DNA"/>
</dbReference>
<dbReference type="RefSeq" id="WP_044331555.1">
    <property type="nucleotide sequence ID" value="NZ_CP010836.1"/>
</dbReference>
<gene>
    <name evidence="1" type="ORF">TS85_08185</name>
</gene>
<dbReference type="OrthoDB" id="9927834at2"/>
<dbReference type="Proteomes" id="UP000032300">
    <property type="component" value="Chromosome"/>
</dbReference>
<sequence length="74" mass="7840">MKLSVHGAGSPELPLRVLGLLAQQDAVVERAALELRDGCYRIALDTAPVAADRSALILAKIRAMVLVSAAEMQD</sequence>